<proteinExistence type="inferred from homology"/>
<name>A0A8J5QWZ9_9HYME</name>
<dbReference type="GO" id="GO:0000445">
    <property type="term" value="C:THO complex part of transcription export complex"/>
    <property type="evidence" value="ECO:0007669"/>
    <property type="project" value="TreeGrafter"/>
</dbReference>
<dbReference type="GO" id="GO:0003729">
    <property type="term" value="F:mRNA binding"/>
    <property type="evidence" value="ECO:0007669"/>
    <property type="project" value="TreeGrafter"/>
</dbReference>
<evidence type="ECO:0000313" key="5">
    <source>
        <dbReference type="EMBL" id="KAG8035842.1"/>
    </source>
</evidence>
<evidence type="ECO:0008006" key="7">
    <source>
        <dbReference type="Google" id="ProtNLM"/>
    </source>
</evidence>
<organism evidence="5 6">
    <name type="scientific">Cotesia typhae</name>
    <dbReference type="NCBI Taxonomy" id="2053667"/>
    <lineage>
        <taxon>Eukaryota</taxon>
        <taxon>Metazoa</taxon>
        <taxon>Ecdysozoa</taxon>
        <taxon>Arthropoda</taxon>
        <taxon>Hexapoda</taxon>
        <taxon>Insecta</taxon>
        <taxon>Pterygota</taxon>
        <taxon>Neoptera</taxon>
        <taxon>Endopterygota</taxon>
        <taxon>Hymenoptera</taxon>
        <taxon>Apocrita</taxon>
        <taxon>Ichneumonoidea</taxon>
        <taxon>Braconidae</taxon>
        <taxon>Microgastrinae</taxon>
        <taxon>Cotesia</taxon>
    </lineage>
</organism>
<keyword evidence="6" id="KW-1185">Reference proteome</keyword>
<keyword evidence="3" id="KW-0539">Nucleus</keyword>
<dbReference type="PANTHER" id="PTHR13375:SF3">
    <property type="entry name" value="THO COMPLEX SUBUNIT 5 HOMOLOG"/>
    <property type="match status" value="1"/>
</dbReference>
<protein>
    <recommendedName>
        <fullName evidence="7">THO complex subunit 5</fullName>
    </recommendedName>
</protein>
<comment type="similarity">
    <text evidence="2">Belongs to the THOC5 family.</text>
</comment>
<evidence type="ECO:0000256" key="1">
    <source>
        <dbReference type="ARBA" id="ARBA00004123"/>
    </source>
</evidence>
<dbReference type="Pfam" id="PF09766">
    <property type="entry name" value="FmiP_Thoc5"/>
    <property type="match status" value="1"/>
</dbReference>
<feature type="compositionally biased region" description="Low complexity" evidence="4">
    <location>
        <begin position="17"/>
        <end position="28"/>
    </location>
</feature>
<dbReference type="GO" id="GO:0006406">
    <property type="term" value="P:mRNA export from nucleus"/>
    <property type="evidence" value="ECO:0007669"/>
    <property type="project" value="TreeGrafter"/>
</dbReference>
<dbReference type="Proteomes" id="UP000729913">
    <property type="component" value="Unassembled WGS sequence"/>
</dbReference>
<comment type="caution">
    <text evidence="5">The sequence shown here is derived from an EMBL/GenBank/DDBJ whole genome shotgun (WGS) entry which is preliminary data.</text>
</comment>
<sequence length="684" mass="78588">MAKENETIVFKKRRKSMSNSSSNNSNTSAIKENDMYKAIIAYEEKEATSRSPEQDSTNFFSTCQSIRDAMNKIAKLKTTNESSVKDEIRELQIQTSLSFIELKKLNRMEKFRTKFARDSLADAKSEVDSRHLQLQNLLYEVMHLKKEVVKCLQFKSKDELIELVSEEKFYKEAPESLSQPEITKNNDHKLRLARLEWELTQRKQLSSLCDELTDNKKTVAESIETKQQRLDNLGPQLRSILEASKPLQDSLGLPLDKIHQEHQRARLLPSPLYVLCVKATAYRDAYDSSLIVSVEGDDEDAKRINNNEGTQESDSDVEGQLETPPDDIPVHKKRHHRISREAREEEKKLKIIHKHPLAVKIIITINSDTTMMLNFFYLTFLKVITVESHLENINNDNVIVAADDNNILNSECILRELYTQDTGTESPNPANNYQLKRYHLPEFSSLGLGTPYKWAQRMAGLNFITGHIINLSDEHMTRQKTISQNSIESIFKEIKRRVKARLDLSSEIRLLESGNIALSGDICDSSINPQKILTCLNKFTSISWKNYSTYPDTQNIIKNNLVSSSDSYYEAVLRHDDHQLIAHIAVKPDYPKSSAIISVNMNSTKINWSADVIRDIEREINVMWDHNPPTLSTQLQRLRMCFDIYLETGGLVPRQKIFFHSVKGRTRACPYKYLNIGGGIFTQR</sequence>
<dbReference type="AlphaFoldDB" id="A0A8J5QWZ9"/>
<feature type="region of interest" description="Disordered" evidence="4">
    <location>
        <begin position="301"/>
        <end position="342"/>
    </location>
</feature>
<evidence type="ECO:0000256" key="2">
    <source>
        <dbReference type="ARBA" id="ARBA00008044"/>
    </source>
</evidence>
<dbReference type="InterPro" id="IPR019163">
    <property type="entry name" value="THO_Thoc5"/>
</dbReference>
<dbReference type="OrthoDB" id="20582at2759"/>
<evidence type="ECO:0000256" key="4">
    <source>
        <dbReference type="SAM" id="MobiDB-lite"/>
    </source>
</evidence>
<accession>A0A8J5QWZ9</accession>
<dbReference type="PANTHER" id="PTHR13375">
    <property type="entry name" value="FMS INTERACTING PROTEIN"/>
    <property type="match status" value="1"/>
</dbReference>
<gene>
    <name evidence="5" type="ORF">G9C98_002968</name>
</gene>
<dbReference type="EMBL" id="JAAOIC020000052">
    <property type="protein sequence ID" value="KAG8035842.1"/>
    <property type="molecule type" value="Genomic_DNA"/>
</dbReference>
<reference evidence="5" key="2">
    <citation type="submission" date="2021-04" db="EMBL/GenBank/DDBJ databases">
        <title>Genome-wide patterns of bracovirus chromosomal integration into multiple host tissues during parasitism.</title>
        <authorList>
            <person name="Chebbi M.A.C."/>
        </authorList>
    </citation>
    <scope>NUCLEOTIDE SEQUENCE</scope>
    <source>
        <tissue evidence="5">Whole body</tissue>
    </source>
</reference>
<evidence type="ECO:0000313" key="6">
    <source>
        <dbReference type="Proteomes" id="UP000729913"/>
    </source>
</evidence>
<evidence type="ECO:0000256" key="3">
    <source>
        <dbReference type="ARBA" id="ARBA00023242"/>
    </source>
</evidence>
<reference evidence="5" key="1">
    <citation type="submission" date="2020-03" db="EMBL/GenBank/DDBJ databases">
        <authorList>
            <person name="Chebbi M.A."/>
            <person name="Drezen J.M."/>
        </authorList>
    </citation>
    <scope>NUCLEOTIDE SEQUENCE</scope>
    <source>
        <tissue evidence="5">Whole body</tissue>
    </source>
</reference>
<comment type="subcellular location">
    <subcellularLocation>
        <location evidence="1">Nucleus</location>
    </subcellularLocation>
</comment>
<feature type="region of interest" description="Disordered" evidence="4">
    <location>
        <begin position="1"/>
        <end position="29"/>
    </location>
</feature>